<dbReference type="Gene3D" id="1.25.40.20">
    <property type="entry name" value="Ankyrin repeat-containing domain"/>
    <property type="match status" value="1"/>
</dbReference>
<evidence type="ECO:0000259" key="9">
    <source>
        <dbReference type="PROSITE" id="PS50089"/>
    </source>
</evidence>
<keyword evidence="1" id="KW-0479">Metal-binding</keyword>
<evidence type="ECO:0008006" key="13">
    <source>
        <dbReference type="Google" id="ProtNLM"/>
    </source>
</evidence>
<keyword evidence="2" id="KW-0677">Repeat</keyword>
<dbReference type="GO" id="GO:0070531">
    <property type="term" value="C:BRCA1-A complex"/>
    <property type="evidence" value="ECO:0007669"/>
    <property type="project" value="TreeGrafter"/>
</dbReference>
<dbReference type="InterPro" id="IPR036420">
    <property type="entry name" value="BRCT_dom_sf"/>
</dbReference>
<accession>A0AAV5VLR9</accession>
<dbReference type="InterPro" id="IPR036770">
    <property type="entry name" value="Ankyrin_rpt-contain_sf"/>
</dbReference>
<evidence type="ECO:0000256" key="7">
    <source>
        <dbReference type="PROSITE-ProRule" id="PRU00175"/>
    </source>
</evidence>
<evidence type="ECO:0000313" key="12">
    <source>
        <dbReference type="Proteomes" id="UP001432322"/>
    </source>
</evidence>
<dbReference type="GO" id="GO:0085020">
    <property type="term" value="P:protein K6-linked ubiquitination"/>
    <property type="evidence" value="ECO:0007669"/>
    <property type="project" value="TreeGrafter"/>
</dbReference>
<dbReference type="GO" id="GO:0008270">
    <property type="term" value="F:zinc ion binding"/>
    <property type="evidence" value="ECO:0007669"/>
    <property type="project" value="UniProtKB-KW"/>
</dbReference>
<evidence type="ECO:0000259" key="10">
    <source>
        <dbReference type="PROSITE" id="PS50172"/>
    </source>
</evidence>
<dbReference type="AlphaFoldDB" id="A0AAV5VLR9"/>
<dbReference type="PROSITE" id="PS50172">
    <property type="entry name" value="BRCT"/>
    <property type="match status" value="1"/>
</dbReference>
<keyword evidence="12" id="KW-1185">Reference proteome</keyword>
<dbReference type="GO" id="GO:0004842">
    <property type="term" value="F:ubiquitin-protein transferase activity"/>
    <property type="evidence" value="ECO:0007669"/>
    <property type="project" value="TreeGrafter"/>
</dbReference>
<dbReference type="PROSITE" id="PS50088">
    <property type="entry name" value="ANK_REPEAT"/>
    <property type="match status" value="1"/>
</dbReference>
<sequence length="648" mass="72132">MFDTTIEAAELFSTTLKCSNCQKVNDNLQMCGESCKHPFCWDCINLLMRSETYVLCPICKLPLELNRPSNCYLFNNLSALLSDLRCALTKYSHSSSIGSSETQHILTALQQPVQRHIDDFCSQQVCDDLPTTSGAHGDLEPEPCHESPIERSMVKDDHFFIETAGLNQIGAPVDHSTQKGIPDLFASQAIPDWNPVRDTPRPAFPSVTKGKSVPQEWVDEARDRRSGVVLKRSATEGARRSSSRLSNEKEKKEASKISTFGFDEDDDLVMDMSMRFDEMNEKKRERREGSAGRDKMSVDKKKMEAKKRSIGGKKGENVLINAIILANEKKLMEALESGCDPNERDPDGKTAIFMAAERNLADICVILIEKGAVVNACCGDLCWTPLHAAASFNSIETAKVLISKGASRRARDLKGATPENVATTDEMRLLITRHTSVPLQIVYPLRKSSVLYLHEGMESATKRGAVSNYDVVNVLSEANTLVVEGRKGRTMMTVQILEAIARGLTIVTEDWLSAGGDERAFEVRSINTGDDCEYEGGAIASRKNASKMMPPLFYGTSFYFCHAKYGSITRGNYLDIIKAGGGKILTREPVTSNEELSPFHARQLSPYFVFFNPVIQVSEKLSTNDRLNLVSYNWLHECLARFELIKPY</sequence>
<feature type="region of interest" description="Disordered" evidence="8">
    <location>
        <begin position="224"/>
        <end position="257"/>
    </location>
</feature>
<comment type="caution">
    <text evidence="11">The sequence shown here is derived from an EMBL/GenBank/DDBJ whole genome shotgun (WGS) entry which is preliminary data.</text>
</comment>
<dbReference type="PANTHER" id="PTHR24171:SF8">
    <property type="entry name" value="BRCA1-ASSOCIATED RING DOMAIN PROTEIN 1"/>
    <property type="match status" value="1"/>
</dbReference>
<feature type="region of interest" description="Disordered" evidence="8">
    <location>
        <begin position="279"/>
        <end position="308"/>
    </location>
</feature>
<evidence type="ECO:0000256" key="1">
    <source>
        <dbReference type="ARBA" id="ARBA00022723"/>
    </source>
</evidence>
<organism evidence="11 12">
    <name type="scientific">Pristionchus fissidentatus</name>
    <dbReference type="NCBI Taxonomy" id="1538716"/>
    <lineage>
        <taxon>Eukaryota</taxon>
        <taxon>Metazoa</taxon>
        <taxon>Ecdysozoa</taxon>
        <taxon>Nematoda</taxon>
        <taxon>Chromadorea</taxon>
        <taxon>Rhabditida</taxon>
        <taxon>Rhabditina</taxon>
        <taxon>Diplogasteromorpha</taxon>
        <taxon>Diplogasteroidea</taxon>
        <taxon>Neodiplogasteridae</taxon>
        <taxon>Pristionchus</taxon>
    </lineage>
</organism>
<dbReference type="SMART" id="SM00248">
    <property type="entry name" value="ANK"/>
    <property type="match status" value="3"/>
</dbReference>
<evidence type="ECO:0000256" key="5">
    <source>
        <dbReference type="ARBA" id="ARBA00023043"/>
    </source>
</evidence>
<dbReference type="InterPro" id="IPR002110">
    <property type="entry name" value="Ankyrin_rpt"/>
</dbReference>
<gene>
    <name evidence="11" type="ORF">PFISCL1PPCAC_10540</name>
</gene>
<keyword evidence="3 7" id="KW-0863">Zinc-finger</keyword>
<feature type="repeat" description="ANK" evidence="6">
    <location>
        <begin position="384"/>
        <end position="413"/>
    </location>
</feature>
<dbReference type="SUPFAM" id="SSF57850">
    <property type="entry name" value="RING/U-box"/>
    <property type="match status" value="1"/>
</dbReference>
<dbReference type="InterPro" id="IPR001357">
    <property type="entry name" value="BRCT_dom"/>
</dbReference>
<dbReference type="PANTHER" id="PTHR24171">
    <property type="entry name" value="ANKYRIN REPEAT DOMAIN-CONTAINING PROTEIN 39-RELATED"/>
    <property type="match status" value="1"/>
</dbReference>
<evidence type="ECO:0000256" key="6">
    <source>
        <dbReference type="PROSITE-ProRule" id="PRU00023"/>
    </source>
</evidence>
<dbReference type="Gene3D" id="3.30.40.10">
    <property type="entry name" value="Zinc/RING finger domain, C3HC4 (zinc finger)"/>
    <property type="match status" value="1"/>
</dbReference>
<proteinExistence type="predicted"/>
<dbReference type="PROSITE" id="PS50089">
    <property type="entry name" value="ZF_RING_2"/>
    <property type="match status" value="1"/>
</dbReference>
<dbReference type="PROSITE" id="PS50297">
    <property type="entry name" value="ANK_REP_REGION"/>
    <property type="match status" value="1"/>
</dbReference>
<dbReference type="EMBL" id="BTSY01000003">
    <property type="protein sequence ID" value="GMT19243.1"/>
    <property type="molecule type" value="Genomic_DNA"/>
</dbReference>
<dbReference type="InterPro" id="IPR013083">
    <property type="entry name" value="Znf_RING/FYVE/PHD"/>
</dbReference>
<dbReference type="Gene3D" id="3.40.50.10190">
    <property type="entry name" value="BRCT domain"/>
    <property type="match status" value="1"/>
</dbReference>
<feature type="compositionally biased region" description="Basic and acidic residues" evidence="8">
    <location>
        <begin position="279"/>
        <end position="302"/>
    </location>
</feature>
<protein>
    <recommendedName>
        <fullName evidence="13">RING-type E3 ubiquitin transferase BRCA1</fullName>
    </recommendedName>
</protein>
<feature type="domain" description="RING-type" evidence="9">
    <location>
        <begin position="18"/>
        <end position="60"/>
    </location>
</feature>
<dbReference type="PROSITE" id="PS00518">
    <property type="entry name" value="ZF_RING_1"/>
    <property type="match status" value="1"/>
</dbReference>
<reference evidence="11" key="1">
    <citation type="submission" date="2023-10" db="EMBL/GenBank/DDBJ databases">
        <title>Genome assembly of Pristionchus species.</title>
        <authorList>
            <person name="Yoshida K."/>
            <person name="Sommer R.J."/>
        </authorList>
    </citation>
    <scope>NUCLEOTIDE SEQUENCE</scope>
    <source>
        <strain evidence="11">RS5133</strain>
    </source>
</reference>
<dbReference type="InterPro" id="IPR001841">
    <property type="entry name" value="Znf_RING"/>
</dbReference>
<evidence type="ECO:0000256" key="2">
    <source>
        <dbReference type="ARBA" id="ARBA00022737"/>
    </source>
</evidence>
<dbReference type="Pfam" id="PF12796">
    <property type="entry name" value="Ank_2"/>
    <property type="match status" value="1"/>
</dbReference>
<name>A0AAV5VLR9_9BILA</name>
<evidence type="ECO:0000256" key="8">
    <source>
        <dbReference type="SAM" id="MobiDB-lite"/>
    </source>
</evidence>
<dbReference type="Proteomes" id="UP001432322">
    <property type="component" value="Unassembled WGS sequence"/>
</dbReference>
<dbReference type="InterPro" id="IPR017907">
    <property type="entry name" value="Znf_RING_CS"/>
</dbReference>
<keyword evidence="4" id="KW-0862">Zinc</keyword>
<dbReference type="SUPFAM" id="SSF48403">
    <property type="entry name" value="Ankyrin repeat"/>
    <property type="match status" value="1"/>
</dbReference>
<feature type="compositionally biased region" description="Basic and acidic residues" evidence="8">
    <location>
        <begin position="246"/>
        <end position="255"/>
    </location>
</feature>
<evidence type="ECO:0000256" key="3">
    <source>
        <dbReference type="ARBA" id="ARBA00022771"/>
    </source>
</evidence>
<evidence type="ECO:0000313" key="11">
    <source>
        <dbReference type="EMBL" id="GMT19243.1"/>
    </source>
</evidence>
<dbReference type="GO" id="GO:0031436">
    <property type="term" value="C:BRCA1-BARD1 complex"/>
    <property type="evidence" value="ECO:0007669"/>
    <property type="project" value="TreeGrafter"/>
</dbReference>
<keyword evidence="5 6" id="KW-0040">ANK repeat</keyword>
<feature type="domain" description="BRCT" evidence="10">
    <location>
        <begin position="548"/>
        <end position="648"/>
    </location>
</feature>
<evidence type="ECO:0000256" key="4">
    <source>
        <dbReference type="ARBA" id="ARBA00022833"/>
    </source>
</evidence>